<dbReference type="Gene3D" id="3.40.1170.60">
    <property type="match status" value="1"/>
</dbReference>
<dbReference type="SUPFAM" id="SSF56672">
    <property type="entry name" value="DNA/RNA polymerases"/>
    <property type="match status" value="1"/>
</dbReference>
<dbReference type="Gene3D" id="3.30.70.270">
    <property type="match status" value="1"/>
</dbReference>
<feature type="compositionally biased region" description="Polar residues" evidence="4">
    <location>
        <begin position="785"/>
        <end position="794"/>
    </location>
</feature>
<dbReference type="Pfam" id="PF21999">
    <property type="entry name" value="IMS_HHH_1"/>
    <property type="match status" value="1"/>
</dbReference>
<evidence type="ECO:0000256" key="2">
    <source>
        <dbReference type="ARBA" id="ARBA00022634"/>
    </source>
</evidence>
<evidence type="ECO:0008006" key="9">
    <source>
        <dbReference type="Google" id="ProtNLM"/>
    </source>
</evidence>
<dbReference type="InterPro" id="IPR025527">
    <property type="entry name" value="HUWE1/Rev1_UBM"/>
</dbReference>
<dbReference type="InterPro" id="IPR001357">
    <property type="entry name" value="BRCT_dom"/>
</dbReference>
<comment type="similarity">
    <text evidence="1">Belongs to the DNA polymerase type-Y family.</text>
</comment>
<feature type="compositionally biased region" description="Acidic residues" evidence="4">
    <location>
        <begin position="991"/>
        <end position="1006"/>
    </location>
</feature>
<protein>
    <recommendedName>
        <fullName evidence="9">DNA repair protein REV1</fullName>
    </recommendedName>
</protein>
<feature type="region of interest" description="Disordered" evidence="4">
    <location>
        <begin position="1033"/>
        <end position="1068"/>
    </location>
</feature>
<evidence type="ECO:0000259" key="6">
    <source>
        <dbReference type="PROSITE" id="PS50173"/>
    </source>
</evidence>
<evidence type="ECO:0000259" key="5">
    <source>
        <dbReference type="PROSITE" id="PS50172"/>
    </source>
</evidence>
<dbReference type="Gene3D" id="6.10.250.1630">
    <property type="match status" value="1"/>
</dbReference>
<dbReference type="Gene3D" id="6.10.250.1490">
    <property type="match status" value="1"/>
</dbReference>
<dbReference type="InterPro" id="IPR017961">
    <property type="entry name" value="DNA_pol_Y-fam_little_finger"/>
</dbReference>
<dbReference type="Gene3D" id="3.30.1490.100">
    <property type="entry name" value="DNA polymerase, Y-family, little finger domain"/>
    <property type="match status" value="1"/>
</dbReference>
<dbReference type="RefSeq" id="XP_066652456.1">
    <property type="nucleotide sequence ID" value="XM_066801207.1"/>
</dbReference>
<feature type="region of interest" description="Disordered" evidence="4">
    <location>
        <begin position="751"/>
        <end position="802"/>
    </location>
</feature>
<feature type="region of interest" description="Disordered" evidence="4">
    <location>
        <begin position="248"/>
        <end position="290"/>
    </location>
</feature>
<evidence type="ECO:0000256" key="1">
    <source>
        <dbReference type="ARBA" id="ARBA00010945"/>
    </source>
</evidence>
<dbReference type="PANTHER" id="PTHR45990">
    <property type="entry name" value="DNA REPAIR PROTEIN REV1"/>
    <property type="match status" value="1"/>
</dbReference>
<dbReference type="PROSITE" id="PS50173">
    <property type="entry name" value="UMUC"/>
    <property type="match status" value="1"/>
</dbReference>
<dbReference type="Gene3D" id="1.10.150.20">
    <property type="entry name" value="5' to 3' exonuclease, C-terminal subdomain"/>
    <property type="match status" value="1"/>
</dbReference>
<feature type="domain" description="BRCT" evidence="5">
    <location>
        <begin position="61"/>
        <end position="149"/>
    </location>
</feature>
<evidence type="ECO:0000256" key="3">
    <source>
        <dbReference type="ARBA" id="ARBA00022679"/>
    </source>
</evidence>
<dbReference type="Pfam" id="PF16727">
    <property type="entry name" value="REV1_C"/>
    <property type="match status" value="1"/>
</dbReference>
<dbReference type="InterPro" id="IPR053848">
    <property type="entry name" value="IMS_HHH_1"/>
</dbReference>
<evidence type="ECO:0000256" key="4">
    <source>
        <dbReference type="SAM" id="MobiDB-lite"/>
    </source>
</evidence>
<dbReference type="SUPFAM" id="SSF52113">
    <property type="entry name" value="BRCT domain"/>
    <property type="match status" value="1"/>
</dbReference>
<keyword evidence="3" id="KW-0808">Transferase</keyword>
<dbReference type="Proteomes" id="UP001360953">
    <property type="component" value="Unassembled WGS sequence"/>
</dbReference>
<dbReference type="SUPFAM" id="SSF100879">
    <property type="entry name" value="Lesion bypass DNA polymerase (Y-family), little finger domain"/>
    <property type="match status" value="1"/>
</dbReference>
<dbReference type="CDD" id="cd17719">
    <property type="entry name" value="BRCT_Rev1"/>
    <property type="match status" value="1"/>
</dbReference>
<dbReference type="InterPro" id="IPR036775">
    <property type="entry name" value="DNA_pol_Y-fam_lit_finger_sf"/>
</dbReference>
<evidence type="ECO:0000313" key="7">
    <source>
        <dbReference type="EMBL" id="KAK7533063.1"/>
    </source>
</evidence>
<dbReference type="InterPro" id="IPR043128">
    <property type="entry name" value="Rev_trsase/Diguanyl_cyclase"/>
</dbReference>
<dbReference type="InterPro" id="IPR043502">
    <property type="entry name" value="DNA/RNA_pol_sf"/>
</dbReference>
<evidence type="ECO:0000313" key="8">
    <source>
        <dbReference type="Proteomes" id="UP001360953"/>
    </source>
</evidence>
<dbReference type="InterPro" id="IPR031991">
    <property type="entry name" value="Rev1_C"/>
</dbReference>
<dbReference type="SMART" id="SM00292">
    <property type="entry name" value="BRCT"/>
    <property type="match status" value="1"/>
</dbReference>
<comment type="caution">
    <text evidence="7">The sequence shown here is derived from an EMBL/GenBank/DDBJ whole genome shotgun (WGS) entry which is preliminary data.</text>
</comment>
<accession>A0ABR1LCU2</accession>
<gene>
    <name evidence="7" type="ORF">J3D65DRAFT_634232</name>
</gene>
<organism evidence="7 8">
    <name type="scientific">Phyllosticta citribraziliensis</name>
    <dbReference type="NCBI Taxonomy" id="989973"/>
    <lineage>
        <taxon>Eukaryota</taxon>
        <taxon>Fungi</taxon>
        <taxon>Dikarya</taxon>
        <taxon>Ascomycota</taxon>
        <taxon>Pezizomycotina</taxon>
        <taxon>Dothideomycetes</taxon>
        <taxon>Dothideomycetes incertae sedis</taxon>
        <taxon>Botryosphaeriales</taxon>
        <taxon>Phyllostictaceae</taxon>
        <taxon>Phyllosticta</taxon>
    </lineage>
</organism>
<dbReference type="CDD" id="cd01701">
    <property type="entry name" value="PolY_Rev1"/>
    <property type="match status" value="1"/>
</dbReference>
<dbReference type="Pfam" id="PF16589">
    <property type="entry name" value="BRCT_2"/>
    <property type="match status" value="1"/>
</dbReference>
<feature type="compositionally biased region" description="Low complexity" evidence="4">
    <location>
        <begin position="952"/>
        <end position="962"/>
    </location>
</feature>
<keyword evidence="8" id="KW-1185">Reference proteome</keyword>
<reference evidence="7 8" key="1">
    <citation type="submission" date="2024-04" db="EMBL/GenBank/DDBJ databases">
        <title>Phyllosticta paracitricarpa is synonymous to the EU quarantine fungus P. citricarpa based on phylogenomic analyses.</title>
        <authorList>
            <consortium name="Lawrence Berkeley National Laboratory"/>
            <person name="Van ingen-buijs V.A."/>
            <person name="Van westerhoven A.C."/>
            <person name="Haridas S."/>
            <person name="Skiadas P."/>
            <person name="Martin F."/>
            <person name="Groenewald J.Z."/>
            <person name="Crous P.W."/>
            <person name="Seidl M.F."/>
        </authorList>
    </citation>
    <scope>NUCLEOTIDE SEQUENCE [LARGE SCALE GENOMIC DNA]</scope>
    <source>
        <strain evidence="7 8">CPC 17464</strain>
    </source>
</reference>
<dbReference type="GeneID" id="92034113"/>
<dbReference type="Pfam" id="PF14377">
    <property type="entry name" value="UBM"/>
    <property type="match status" value="3"/>
</dbReference>
<dbReference type="Gene3D" id="3.40.50.10190">
    <property type="entry name" value="BRCT domain"/>
    <property type="match status" value="1"/>
</dbReference>
<feature type="compositionally biased region" description="Low complexity" evidence="4">
    <location>
        <begin position="1059"/>
        <end position="1068"/>
    </location>
</feature>
<sequence length="1172" mass="130454">MGSRLESNSNAVRKRIERHTFDNEEGDEYDASKFGGFGDYFRRKKIKLQNLDVELRAQSSDNPPIFRGVVAHVNGYTQPSLNDLHKLIVTHGGGFMQYLDGKTTVTHIIASSLTPKKAVEFRRYRIVKPAWVVDSVQAGKLLPWDNYRVVDEGAGQKILGFENGKVVNQANTRQRGYRDQTDASWYTSQLRQEESTPKSSYRPLFLSQTFPSPSVHDEIDDLPPSHQPQAEFNEARLEQDDDVWPAEQSLVTPPKSEPVQPEQSTEPRGVKRTSDEQEDSPSKRKKMTAEEHNAILLSDPKMWKSTVVNPEFLEQYYRESRLHHLSTWKADLKSQLQAMAAEKSSSQKAKQKRVPGSRRYILHVDFDSFFAAVSLKKCPQYKELPAVVAHGGGSGSEIASCNYPARKYGIKNGMWMKRAQDLCPDLKVLPYDFPAYEEASRAFYEAILATGGVVQSVSIDEALVDVSIQCIALGGSDGKKMTESSIYREQKEADKIAQSLRDEVKAKTGCAVSVGIGSNILCAKLALRKAKPAGQHQIKPEDIQEFIGELEVTNLPGVAYSIGAKLEEIGIKYVKDIRSITRERLTTALGPKTGEKIWDYSRGIDRTEVGDQVIRKSVSAEVNWGVRFANHEQADDFIHNLSGELHRRLAKENVKGRQLTMKIMKRSPDAPMDPPKHLGHGKCDTFNKSVALGVATCAKEVISKEALSILKSYGFSPGELRGIGLQMTKLEPWKGTGEAESSQRRLQFKITESAKPLPSKESDDPIQDDIVTPKKPKARPDSVHFGSSQLNSDSPSRKPLNTLGTQFILPSQADPKVLEELPRDIRERLAKHAKVSLRPQDVPVETVEDGQAGMGDDPFFDRKGIPAGTILPNESQLDPETLSALPSDVRAEILAFYRQSPGSPEPGQFRARQRDQAVLPQSPRKNRTVNPSKKPKPVAFPGLRKRGRPPKAATLAAAAAAASHPTLTQSNFVATKLARRAQSNDASTTETEGDAAETESDGEAEISPDFLDALPDDIRREVLEEQRRARLRKKGGLGLNAPKHNTGSAASHALPPGQRTLRLPPRVPRPTFTTRKLWESGELREAVKEWIYEFNDEGPYREDVQALGTYLQKVVGEERDMNKVVGLVKWFVWIIGEEKLKARSKWDQALDQVKSMVQDAVRARGLGAILFD</sequence>
<proteinExistence type="inferred from homology"/>
<dbReference type="Pfam" id="PF11799">
    <property type="entry name" value="IMS_C"/>
    <property type="match status" value="1"/>
</dbReference>
<dbReference type="PROSITE" id="PS50172">
    <property type="entry name" value="BRCT"/>
    <property type="match status" value="1"/>
</dbReference>
<dbReference type="Pfam" id="PF00817">
    <property type="entry name" value="IMS"/>
    <property type="match status" value="1"/>
</dbReference>
<feature type="region of interest" description="Disordered" evidence="4">
    <location>
        <begin position="171"/>
        <end position="228"/>
    </location>
</feature>
<keyword evidence="2" id="KW-0237">DNA synthesis</keyword>
<dbReference type="InterPro" id="IPR038401">
    <property type="entry name" value="Rev1_C_sf"/>
</dbReference>
<feature type="region of interest" description="Disordered" evidence="4">
    <location>
        <begin position="898"/>
        <end position="965"/>
    </location>
</feature>
<dbReference type="EMBL" id="JBBPEH010000010">
    <property type="protein sequence ID" value="KAK7533063.1"/>
    <property type="molecule type" value="Genomic_DNA"/>
</dbReference>
<dbReference type="PANTHER" id="PTHR45990:SF1">
    <property type="entry name" value="DNA REPAIR PROTEIN REV1"/>
    <property type="match status" value="1"/>
</dbReference>
<feature type="domain" description="UmuC" evidence="6">
    <location>
        <begin position="361"/>
        <end position="559"/>
    </location>
</feature>
<dbReference type="InterPro" id="IPR001126">
    <property type="entry name" value="UmuC"/>
</dbReference>
<feature type="region of interest" description="Disordered" evidence="4">
    <location>
        <begin position="979"/>
        <end position="1013"/>
    </location>
</feature>
<dbReference type="InterPro" id="IPR036420">
    <property type="entry name" value="BRCT_dom_sf"/>
</dbReference>
<name>A0ABR1LCU2_9PEZI</name>
<dbReference type="Gene3D" id="1.20.58.1280">
    <property type="entry name" value="DNA repair protein Rev1, C-terminal domain"/>
    <property type="match status" value="1"/>
</dbReference>